<dbReference type="PATRIC" id="fig|1618.3.peg.1932"/>
<accession>A0A0R2FRI8</accession>
<organism evidence="1 2">
    <name type="scientific">Liquorilactobacillus mali</name>
    <dbReference type="NCBI Taxonomy" id="1618"/>
    <lineage>
        <taxon>Bacteria</taxon>
        <taxon>Bacillati</taxon>
        <taxon>Bacillota</taxon>
        <taxon>Bacilli</taxon>
        <taxon>Lactobacillales</taxon>
        <taxon>Lactobacillaceae</taxon>
        <taxon>Liquorilactobacillus</taxon>
    </lineage>
</organism>
<sequence>MEVVSSTVQPENSTTVIPASTLKKPKWDSQNNVWVEGAEASAQQEFNAQVLLQLATLAAKVGDTNA</sequence>
<dbReference type="STRING" id="1618.IV36_GL001894"/>
<evidence type="ECO:0000313" key="1">
    <source>
        <dbReference type="EMBL" id="KRN31090.1"/>
    </source>
</evidence>
<protein>
    <submittedName>
        <fullName evidence="1">Uncharacterized protein</fullName>
    </submittedName>
</protein>
<comment type="caution">
    <text evidence="1">The sequence shown here is derived from an EMBL/GenBank/DDBJ whole genome shotgun (WGS) entry which is preliminary data.</text>
</comment>
<dbReference type="EMBL" id="JQAR01000005">
    <property type="protein sequence ID" value="KRN31090.1"/>
    <property type="molecule type" value="Genomic_DNA"/>
</dbReference>
<proteinExistence type="predicted"/>
<reference evidence="1 2" key="1">
    <citation type="journal article" date="2015" name="Genome Announc.">
        <title>Expanding the biotechnology potential of lactobacilli through comparative genomics of 213 strains and associated genera.</title>
        <authorList>
            <person name="Sun Z."/>
            <person name="Harris H.M."/>
            <person name="McCann A."/>
            <person name="Guo C."/>
            <person name="Argimon S."/>
            <person name="Zhang W."/>
            <person name="Yang X."/>
            <person name="Jeffery I.B."/>
            <person name="Cooney J.C."/>
            <person name="Kagawa T.F."/>
            <person name="Liu W."/>
            <person name="Song Y."/>
            <person name="Salvetti E."/>
            <person name="Wrobel A."/>
            <person name="Rasinkangas P."/>
            <person name="Parkhill J."/>
            <person name="Rea M.C."/>
            <person name="O'Sullivan O."/>
            <person name="Ritari J."/>
            <person name="Douillard F.P."/>
            <person name="Paul Ross R."/>
            <person name="Yang R."/>
            <person name="Briner A.E."/>
            <person name="Felis G.E."/>
            <person name="de Vos W.M."/>
            <person name="Barrangou R."/>
            <person name="Klaenhammer T.R."/>
            <person name="Caufield P.W."/>
            <person name="Cui Y."/>
            <person name="Zhang H."/>
            <person name="O'Toole P.W."/>
        </authorList>
    </citation>
    <scope>NUCLEOTIDE SEQUENCE [LARGE SCALE GENOMIC DNA]</scope>
    <source>
        <strain evidence="1 2">ATCC 27304</strain>
    </source>
</reference>
<evidence type="ECO:0000313" key="2">
    <source>
        <dbReference type="Proteomes" id="UP000051727"/>
    </source>
</evidence>
<dbReference type="Proteomes" id="UP000051727">
    <property type="component" value="Unassembled WGS sequence"/>
</dbReference>
<gene>
    <name evidence="1" type="ORF">IV36_GL001894</name>
</gene>
<name>A0A0R2FRI8_9LACO</name>
<dbReference type="AlphaFoldDB" id="A0A0R2FRI8"/>